<accession>A0A0R1NS45</accession>
<evidence type="ECO:0000313" key="2">
    <source>
        <dbReference type="Proteomes" id="UP000051439"/>
    </source>
</evidence>
<comment type="caution">
    <text evidence="1">The sequence shown here is derived from an EMBL/GenBank/DDBJ whole genome shotgun (WGS) entry which is preliminary data.</text>
</comment>
<dbReference type="Proteomes" id="UP000051439">
    <property type="component" value="Unassembled WGS sequence"/>
</dbReference>
<dbReference type="AlphaFoldDB" id="A0A0R1NS45"/>
<dbReference type="EMBL" id="AZEB01000003">
    <property type="protein sequence ID" value="KRL22927.1"/>
    <property type="molecule type" value="Genomic_DNA"/>
</dbReference>
<sequence>MAHASEQKLIKLFQGRTENDVIPLIKEAAVAPADGDRLAIDIVPVLKRLGFHVFKELGGATIYSKPDWDLTCIVTHAGYTLTYPEKMMEMVKTFEVPGFKMLAKQIQINHLCHYCWVGEPEDVRIVDRFFNHNSVTSRYRVVNRELFK</sequence>
<dbReference type="PATRIC" id="fig|1423766.4.peg.1740"/>
<keyword evidence="2" id="KW-1185">Reference proteome</keyword>
<gene>
    <name evidence="1" type="ORF">FC98_GL001682</name>
</gene>
<organism evidence="1 2">
    <name type="scientific">Lentilactobacillus kisonensis DSM 19906 = JCM 15041</name>
    <dbReference type="NCBI Taxonomy" id="1423766"/>
    <lineage>
        <taxon>Bacteria</taxon>
        <taxon>Bacillati</taxon>
        <taxon>Bacillota</taxon>
        <taxon>Bacilli</taxon>
        <taxon>Lactobacillales</taxon>
        <taxon>Lactobacillaceae</taxon>
        <taxon>Lentilactobacillus</taxon>
    </lineage>
</organism>
<protein>
    <submittedName>
        <fullName evidence="1">Uncharacterized protein</fullName>
    </submittedName>
</protein>
<proteinExistence type="predicted"/>
<evidence type="ECO:0000313" key="1">
    <source>
        <dbReference type="EMBL" id="KRL22927.1"/>
    </source>
</evidence>
<dbReference type="RefSeq" id="WP_008856145.1">
    <property type="nucleotide sequence ID" value="NZ_AZEB01000003.1"/>
</dbReference>
<reference evidence="1 2" key="1">
    <citation type="journal article" date="2015" name="Genome Announc.">
        <title>Expanding the biotechnology potential of lactobacilli through comparative genomics of 213 strains and associated genera.</title>
        <authorList>
            <person name="Sun Z."/>
            <person name="Harris H.M."/>
            <person name="McCann A."/>
            <person name="Guo C."/>
            <person name="Argimon S."/>
            <person name="Zhang W."/>
            <person name="Yang X."/>
            <person name="Jeffery I.B."/>
            <person name="Cooney J.C."/>
            <person name="Kagawa T.F."/>
            <person name="Liu W."/>
            <person name="Song Y."/>
            <person name="Salvetti E."/>
            <person name="Wrobel A."/>
            <person name="Rasinkangas P."/>
            <person name="Parkhill J."/>
            <person name="Rea M.C."/>
            <person name="O'Sullivan O."/>
            <person name="Ritari J."/>
            <person name="Douillard F.P."/>
            <person name="Paul Ross R."/>
            <person name="Yang R."/>
            <person name="Briner A.E."/>
            <person name="Felis G.E."/>
            <person name="de Vos W.M."/>
            <person name="Barrangou R."/>
            <person name="Klaenhammer T.R."/>
            <person name="Caufield P.W."/>
            <person name="Cui Y."/>
            <person name="Zhang H."/>
            <person name="O'Toole P.W."/>
        </authorList>
    </citation>
    <scope>NUCLEOTIDE SEQUENCE [LARGE SCALE GENOMIC DNA]</scope>
    <source>
        <strain evidence="1 2">DSM 19906</strain>
    </source>
</reference>
<name>A0A0R1NS45_9LACO</name>